<accession>S4VPB3</accession>
<name>S4VPB3_9VIRU</name>
<dbReference type="KEGG" id="vg:16512850"/>
<protein>
    <submittedName>
        <fullName evidence="1">Uncharacterized protein</fullName>
    </submittedName>
</protein>
<dbReference type="GeneID" id="16512850"/>
<gene>
    <name evidence="1" type="ORF">pdul_cds_196</name>
</gene>
<proteinExistence type="predicted"/>
<evidence type="ECO:0000313" key="1">
    <source>
        <dbReference type="EMBL" id="AGO82133.1"/>
    </source>
</evidence>
<sequence length="179" mass="19901">MYETDATLVQHPLYEKAVLDVSVPRLYVSAVRVCARRNPERHGAWLERLARAERALPVHRFDAATTAAADALRNHIRMYVADNEDVADEAAALMDRLATTLTARGAQIIARDPTTVRCTRWWQRRQDWLDGATTLGRPSGPQSLAGFLFGHDYAASVHLLRVSRATPLAVPSSFVTRPA</sequence>
<organism evidence="1 2">
    <name type="scientific">Pandoravirus dulcis</name>
    <dbReference type="NCBI Taxonomy" id="1349409"/>
    <lineage>
        <taxon>Viruses</taxon>
        <taxon>Pandoravirus</taxon>
    </lineage>
</organism>
<dbReference type="RefSeq" id="YP_008318802.1">
    <property type="nucleotide sequence ID" value="NC_021858.1"/>
</dbReference>
<reference evidence="1 2" key="1">
    <citation type="journal article" date="2013" name="Science">
        <title>Pandoraviruses: amoeba viruses with genomes up to 2.5 Mb reaching that of parasitic eukaryotes.</title>
        <authorList>
            <person name="Philippe N."/>
            <person name="Legendre M."/>
            <person name="Doutre G."/>
            <person name="Coute Y."/>
            <person name="Poirot O."/>
            <person name="Lescot M."/>
            <person name="Arslan D."/>
            <person name="Seltzer V."/>
            <person name="Bertaux L."/>
            <person name="Bruley C."/>
            <person name="Garin J."/>
            <person name="Claverie J.M."/>
            <person name="Abergel C."/>
        </authorList>
    </citation>
    <scope>NUCLEOTIDE SEQUENCE [LARGE SCALE GENOMIC DNA]</scope>
    <source>
        <strain evidence="1">Melbourne</strain>
    </source>
</reference>
<dbReference type="EMBL" id="KC977570">
    <property type="protein sequence ID" value="AGO82133.1"/>
    <property type="molecule type" value="Genomic_DNA"/>
</dbReference>
<evidence type="ECO:0000313" key="2">
    <source>
        <dbReference type="Proteomes" id="UP000201566"/>
    </source>
</evidence>
<dbReference type="Proteomes" id="UP000201566">
    <property type="component" value="Segment"/>
</dbReference>